<keyword evidence="3" id="KW-0812">Transmembrane</keyword>
<dbReference type="Proteomes" id="UP000636800">
    <property type="component" value="Unassembled WGS sequence"/>
</dbReference>
<name>A0A835U723_VANPL</name>
<evidence type="ECO:0000256" key="1">
    <source>
        <dbReference type="ARBA" id="ARBA00004141"/>
    </source>
</evidence>
<evidence type="ECO:0000313" key="7">
    <source>
        <dbReference type="EMBL" id="KAG0452034.1"/>
    </source>
</evidence>
<proteinExistence type="predicted"/>
<dbReference type="GO" id="GO:0016887">
    <property type="term" value="F:ATP hydrolysis activity"/>
    <property type="evidence" value="ECO:0007669"/>
    <property type="project" value="InterPro"/>
</dbReference>
<sequence>MKFVDVKCAVRRGSVDPLRSALANLNFPRRSAVRGSRTKKRNILKGITGSVGPGEILALMGPSGSGKTTLLNILGGRFDGSDSSGTVTYNDSPYTPALKRRIGFVTQDDVLFPQLTVEETLVFAAFLRLPRGMTREHKHARAFTVIEQLDLDRRIIWSSKFRCKKSRFYGFTCADVVPSHRRILCSASSLIHEVDEIHILHALWL</sequence>
<dbReference type="GO" id="GO:0016020">
    <property type="term" value="C:membrane"/>
    <property type="evidence" value="ECO:0007669"/>
    <property type="project" value="UniProtKB-SubCell"/>
</dbReference>
<keyword evidence="2" id="KW-0813">Transport</keyword>
<dbReference type="AlphaFoldDB" id="A0A835U723"/>
<keyword evidence="4" id="KW-1133">Transmembrane helix</keyword>
<keyword evidence="8" id="KW-1185">Reference proteome</keyword>
<feature type="domain" description="ABC transporter" evidence="6">
    <location>
        <begin position="44"/>
        <end position="152"/>
    </location>
</feature>
<evidence type="ECO:0000259" key="6">
    <source>
        <dbReference type="Pfam" id="PF00005"/>
    </source>
</evidence>
<dbReference type="Pfam" id="PF00005">
    <property type="entry name" value="ABC_tran"/>
    <property type="match status" value="1"/>
</dbReference>
<dbReference type="InterPro" id="IPR027417">
    <property type="entry name" value="P-loop_NTPase"/>
</dbReference>
<dbReference type="InterPro" id="IPR050352">
    <property type="entry name" value="ABCG_transporters"/>
</dbReference>
<dbReference type="InterPro" id="IPR003439">
    <property type="entry name" value="ABC_transporter-like_ATP-bd"/>
</dbReference>
<comment type="subcellular location">
    <subcellularLocation>
        <location evidence="1">Membrane</location>
        <topology evidence="1">Multi-pass membrane protein</topology>
    </subcellularLocation>
</comment>
<dbReference type="SUPFAM" id="SSF52540">
    <property type="entry name" value="P-loop containing nucleoside triphosphate hydrolases"/>
    <property type="match status" value="1"/>
</dbReference>
<dbReference type="PANTHER" id="PTHR48041:SF135">
    <property type="entry name" value="ABC TRANSPORTER G FAMILY MEMBER 26"/>
    <property type="match status" value="1"/>
</dbReference>
<dbReference type="Gene3D" id="3.40.50.300">
    <property type="entry name" value="P-loop containing nucleotide triphosphate hydrolases"/>
    <property type="match status" value="1"/>
</dbReference>
<organism evidence="7 8">
    <name type="scientific">Vanilla planifolia</name>
    <name type="common">Vanilla</name>
    <dbReference type="NCBI Taxonomy" id="51239"/>
    <lineage>
        <taxon>Eukaryota</taxon>
        <taxon>Viridiplantae</taxon>
        <taxon>Streptophyta</taxon>
        <taxon>Embryophyta</taxon>
        <taxon>Tracheophyta</taxon>
        <taxon>Spermatophyta</taxon>
        <taxon>Magnoliopsida</taxon>
        <taxon>Liliopsida</taxon>
        <taxon>Asparagales</taxon>
        <taxon>Orchidaceae</taxon>
        <taxon>Vanilloideae</taxon>
        <taxon>Vanilleae</taxon>
        <taxon>Vanilla</taxon>
    </lineage>
</organism>
<dbReference type="GO" id="GO:0005524">
    <property type="term" value="F:ATP binding"/>
    <property type="evidence" value="ECO:0007669"/>
    <property type="project" value="InterPro"/>
</dbReference>
<evidence type="ECO:0000256" key="3">
    <source>
        <dbReference type="ARBA" id="ARBA00022692"/>
    </source>
</evidence>
<evidence type="ECO:0000256" key="4">
    <source>
        <dbReference type="ARBA" id="ARBA00022989"/>
    </source>
</evidence>
<protein>
    <recommendedName>
        <fullName evidence="6">ABC transporter domain-containing protein</fullName>
    </recommendedName>
</protein>
<keyword evidence="5" id="KW-0472">Membrane</keyword>
<dbReference type="GO" id="GO:0042626">
    <property type="term" value="F:ATPase-coupled transmembrane transporter activity"/>
    <property type="evidence" value="ECO:0007669"/>
    <property type="project" value="TreeGrafter"/>
</dbReference>
<reference evidence="7 8" key="1">
    <citation type="journal article" date="2020" name="Nat. Food">
        <title>A phased Vanilla planifolia genome enables genetic improvement of flavour and production.</title>
        <authorList>
            <person name="Hasing T."/>
            <person name="Tang H."/>
            <person name="Brym M."/>
            <person name="Khazi F."/>
            <person name="Huang T."/>
            <person name="Chambers A.H."/>
        </authorList>
    </citation>
    <scope>NUCLEOTIDE SEQUENCE [LARGE SCALE GENOMIC DNA]</scope>
    <source>
        <tissue evidence="7">Leaf</tissue>
    </source>
</reference>
<gene>
    <name evidence="7" type="ORF">HPP92_026158</name>
</gene>
<dbReference type="PANTHER" id="PTHR48041">
    <property type="entry name" value="ABC TRANSPORTER G FAMILY MEMBER 28"/>
    <property type="match status" value="1"/>
</dbReference>
<evidence type="ECO:0000256" key="2">
    <source>
        <dbReference type="ARBA" id="ARBA00022448"/>
    </source>
</evidence>
<dbReference type="OrthoDB" id="1923377at2759"/>
<dbReference type="EMBL" id="JADCNL010000030">
    <property type="protein sequence ID" value="KAG0452034.1"/>
    <property type="molecule type" value="Genomic_DNA"/>
</dbReference>
<evidence type="ECO:0000256" key="5">
    <source>
        <dbReference type="ARBA" id="ARBA00023136"/>
    </source>
</evidence>
<comment type="caution">
    <text evidence="7">The sequence shown here is derived from an EMBL/GenBank/DDBJ whole genome shotgun (WGS) entry which is preliminary data.</text>
</comment>
<accession>A0A835U723</accession>
<evidence type="ECO:0000313" key="8">
    <source>
        <dbReference type="Proteomes" id="UP000636800"/>
    </source>
</evidence>